<evidence type="ECO:0000256" key="2">
    <source>
        <dbReference type="ARBA" id="ARBA00022840"/>
    </source>
</evidence>
<dbReference type="InterPro" id="IPR005702">
    <property type="entry name" value="Wzc-like_C"/>
</dbReference>
<organism evidence="3 4">
    <name type="scientific">Paludibacterium paludis</name>
    <dbReference type="NCBI Taxonomy" id="1225769"/>
    <lineage>
        <taxon>Bacteria</taxon>
        <taxon>Pseudomonadati</taxon>
        <taxon>Pseudomonadota</taxon>
        <taxon>Betaproteobacteria</taxon>
        <taxon>Neisseriales</taxon>
        <taxon>Chromobacteriaceae</taxon>
        <taxon>Paludibacterium</taxon>
    </lineage>
</organism>
<evidence type="ECO:0008006" key="5">
    <source>
        <dbReference type="Google" id="ProtNLM"/>
    </source>
</evidence>
<evidence type="ECO:0000256" key="1">
    <source>
        <dbReference type="ARBA" id="ARBA00022741"/>
    </source>
</evidence>
<dbReference type="InterPro" id="IPR027417">
    <property type="entry name" value="P-loop_NTPase"/>
</dbReference>
<dbReference type="PANTHER" id="PTHR32309:SF13">
    <property type="entry name" value="FERRIC ENTEROBACTIN TRANSPORT PROTEIN FEPE"/>
    <property type="match status" value="1"/>
</dbReference>
<comment type="caution">
    <text evidence="3">The sequence shown here is derived from an EMBL/GenBank/DDBJ whole genome shotgun (WGS) entry which is preliminary data.</text>
</comment>
<protein>
    <recommendedName>
        <fullName evidence="5">Chain length determinant protein tyrosine kinase EpsG</fullName>
    </recommendedName>
</protein>
<reference evidence="3" key="1">
    <citation type="journal article" date="2014" name="Int. J. Syst. Evol. Microbiol.">
        <title>Complete genome sequence of Corynebacterium casei LMG S-19264T (=DSM 44701T), isolated from a smear-ripened cheese.</title>
        <authorList>
            <consortium name="US DOE Joint Genome Institute (JGI-PGF)"/>
            <person name="Walter F."/>
            <person name="Albersmeier A."/>
            <person name="Kalinowski J."/>
            <person name="Ruckert C."/>
        </authorList>
    </citation>
    <scope>NUCLEOTIDE SEQUENCE</scope>
    <source>
        <strain evidence="3">KCTC 32182</strain>
    </source>
</reference>
<proteinExistence type="predicted"/>
<name>A0A918P3U6_9NEIS</name>
<keyword evidence="4" id="KW-1185">Reference proteome</keyword>
<gene>
    <name evidence="3" type="ORF">GCM10011289_18740</name>
</gene>
<dbReference type="InterPro" id="IPR050445">
    <property type="entry name" value="Bact_polysacc_biosynth/exp"/>
</dbReference>
<dbReference type="NCBIfam" id="TIGR01007">
    <property type="entry name" value="eps_fam"/>
    <property type="match status" value="1"/>
</dbReference>
<dbReference type="RefSeq" id="WP_215796548.1">
    <property type="nucleotide sequence ID" value="NZ_BMYX01000009.1"/>
</dbReference>
<reference evidence="3" key="2">
    <citation type="submission" date="2020-09" db="EMBL/GenBank/DDBJ databases">
        <authorList>
            <person name="Sun Q."/>
            <person name="Kim S."/>
        </authorList>
    </citation>
    <scope>NUCLEOTIDE SEQUENCE</scope>
    <source>
        <strain evidence="3">KCTC 32182</strain>
    </source>
</reference>
<dbReference type="EMBL" id="BMYX01000009">
    <property type="protein sequence ID" value="GGY15668.1"/>
    <property type="molecule type" value="Genomic_DNA"/>
</dbReference>
<dbReference type="GO" id="GO:0005524">
    <property type="term" value="F:ATP binding"/>
    <property type="evidence" value="ECO:0007669"/>
    <property type="project" value="UniProtKB-KW"/>
</dbReference>
<keyword evidence="2" id="KW-0067">ATP-binding</keyword>
<dbReference type="GO" id="GO:0005886">
    <property type="term" value="C:plasma membrane"/>
    <property type="evidence" value="ECO:0007669"/>
    <property type="project" value="TreeGrafter"/>
</dbReference>
<dbReference type="PANTHER" id="PTHR32309">
    <property type="entry name" value="TYROSINE-PROTEIN KINASE"/>
    <property type="match status" value="1"/>
</dbReference>
<dbReference type="GO" id="GO:0004713">
    <property type="term" value="F:protein tyrosine kinase activity"/>
    <property type="evidence" value="ECO:0007669"/>
    <property type="project" value="TreeGrafter"/>
</dbReference>
<dbReference type="AlphaFoldDB" id="A0A918P3U6"/>
<dbReference type="SUPFAM" id="SSF160246">
    <property type="entry name" value="EspE N-terminal domain-like"/>
    <property type="match status" value="1"/>
</dbReference>
<dbReference type="InterPro" id="IPR017479">
    <property type="entry name" value="Tyr_kinase_chain_length_EpsG"/>
</dbReference>
<dbReference type="InterPro" id="IPR037257">
    <property type="entry name" value="T2SS_E_N_sf"/>
</dbReference>
<evidence type="ECO:0000313" key="4">
    <source>
        <dbReference type="Proteomes" id="UP000645257"/>
    </source>
</evidence>
<dbReference type="SUPFAM" id="SSF52540">
    <property type="entry name" value="P-loop containing nucleoside triphosphate hydrolases"/>
    <property type="match status" value="1"/>
</dbReference>
<dbReference type="CDD" id="cd05387">
    <property type="entry name" value="BY-kinase"/>
    <property type="match status" value="1"/>
</dbReference>
<dbReference type="Proteomes" id="UP000645257">
    <property type="component" value="Unassembled WGS sequence"/>
</dbReference>
<sequence length="283" mass="30739">MDKNRNSAIGQMLLNQGKLTPQQAEKVLLLQKEQDLRFGEAAIKLGFISETDLQRVLSSQFDYAFLSKDDRSLSENLLAAYQPHAEEVEALRSLRSQLMLRWMGDGNKAVAVASHNAGRANSWLAANLAVVFSQLGERTLLIDGNMRFPSQHEFFKLDNRQGLSDILAGRATLECANRIPNLLDLSVLTAGTPVPNPQELLTRASFAGLMDRAEVGFDVIILDTPPMELAADAQMIAARSRGVVLLADAGKSGVIALTRCRDQLATSGATVLGCVLNHLKGAE</sequence>
<dbReference type="NCBIfam" id="TIGR03029">
    <property type="entry name" value="EpsG"/>
    <property type="match status" value="1"/>
</dbReference>
<dbReference type="Gene3D" id="3.40.50.300">
    <property type="entry name" value="P-loop containing nucleotide triphosphate hydrolases"/>
    <property type="match status" value="1"/>
</dbReference>
<keyword evidence="1" id="KW-0547">Nucleotide-binding</keyword>
<accession>A0A918P3U6</accession>
<evidence type="ECO:0000313" key="3">
    <source>
        <dbReference type="EMBL" id="GGY15668.1"/>
    </source>
</evidence>